<protein>
    <submittedName>
        <fullName evidence="6">Integrase</fullName>
    </submittedName>
</protein>
<dbReference type="Gene3D" id="1.10.443.10">
    <property type="entry name" value="Intergrase catalytic core"/>
    <property type="match status" value="1"/>
</dbReference>
<name>A0A918ESV0_9ACTN</name>
<dbReference type="InterPro" id="IPR011010">
    <property type="entry name" value="DNA_brk_join_enz"/>
</dbReference>
<dbReference type="InterPro" id="IPR013762">
    <property type="entry name" value="Integrase-like_cat_sf"/>
</dbReference>
<dbReference type="SUPFAM" id="SSF56349">
    <property type="entry name" value="DNA breaking-rejoining enzymes"/>
    <property type="match status" value="1"/>
</dbReference>
<keyword evidence="4" id="KW-0233">DNA recombination</keyword>
<dbReference type="Gene3D" id="1.10.150.130">
    <property type="match status" value="1"/>
</dbReference>
<dbReference type="GO" id="GO:0006310">
    <property type="term" value="P:DNA recombination"/>
    <property type="evidence" value="ECO:0007669"/>
    <property type="project" value="UniProtKB-KW"/>
</dbReference>
<evidence type="ECO:0000259" key="5">
    <source>
        <dbReference type="PROSITE" id="PS51898"/>
    </source>
</evidence>
<dbReference type="InterPro" id="IPR002104">
    <property type="entry name" value="Integrase_catalytic"/>
</dbReference>
<accession>A0A918ESV0</accession>
<reference evidence="6" key="1">
    <citation type="journal article" date="2014" name="Int. J. Syst. Evol. Microbiol.">
        <title>Complete genome sequence of Corynebacterium casei LMG S-19264T (=DSM 44701T), isolated from a smear-ripened cheese.</title>
        <authorList>
            <consortium name="US DOE Joint Genome Institute (JGI-PGF)"/>
            <person name="Walter F."/>
            <person name="Albersmeier A."/>
            <person name="Kalinowski J."/>
            <person name="Ruckert C."/>
        </authorList>
    </citation>
    <scope>NUCLEOTIDE SEQUENCE</scope>
    <source>
        <strain evidence="6">JCM 4403</strain>
    </source>
</reference>
<proteinExistence type="inferred from homology"/>
<dbReference type="Proteomes" id="UP000656732">
    <property type="component" value="Unassembled WGS sequence"/>
</dbReference>
<comment type="similarity">
    <text evidence="1">Belongs to the 'phage' integrase family.</text>
</comment>
<evidence type="ECO:0000256" key="2">
    <source>
        <dbReference type="ARBA" id="ARBA00022908"/>
    </source>
</evidence>
<evidence type="ECO:0000313" key="7">
    <source>
        <dbReference type="Proteomes" id="UP000656732"/>
    </source>
</evidence>
<dbReference type="GO" id="GO:0003677">
    <property type="term" value="F:DNA binding"/>
    <property type="evidence" value="ECO:0007669"/>
    <property type="project" value="UniProtKB-KW"/>
</dbReference>
<comment type="caution">
    <text evidence="6">The sequence shown here is derived from an EMBL/GenBank/DDBJ whole genome shotgun (WGS) entry which is preliminary data.</text>
</comment>
<dbReference type="InterPro" id="IPR050090">
    <property type="entry name" value="Tyrosine_recombinase_XerCD"/>
</dbReference>
<dbReference type="PROSITE" id="PS51898">
    <property type="entry name" value="TYR_RECOMBINASE"/>
    <property type="match status" value="1"/>
</dbReference>
<dbReference type="CDD" id="cd00397">
    <property type="entry name" value="DNA_BRE_C"/>
    <property type="match status" value="1"/>
</dbReference>
<dbReference type="GO" id="GO:0015074">
    <property type="term" value="P:DNA integration"/>
    <property type="evidence" value="ECO:0007669"/>
    <property type="project" value="UniProtKB-KW"/>
</dbReference>
<keyword evidence="2" id="KW-0229">DNA integration</keyword>
<dbReference type="Pfam" id="PF00589">
    <property type="entry name" value="Phage_integrase"/>
    <property type="match status" value="1"/>
</dbReference>
<evidence type="ECO:0000256" key="4">
    <source>
        <dbReference type="ARBA" id="ARBA00023172"/>
    </source>
</evidence>
<dbReference type="AlphaFoldDB" id="A0A918ESV0"/>
<sequence length="419" mass="47327">MMEAPQGSKGQHAAQLCLRLLTFRPLRSACAWFSLPFGRFDVARQLARGMGSFFKDCDCAKPTRCPHPYTIRFRDALGKQREESGYGTQDDAIERLTQLYAEKKNTAPSVAEARRELGQLTVEEYAKQWRPRQRKMTEYSTGEHVDSSINVHIVPRLGSRKVNSVTPIVVDRFLDELESDGVGRGNQVNIFRTLKAILRDAYGKGAMADDPVRGVQEPEYIRELVVIPSLDYVKKALTVADEDLALEIIIMAGCGLRNGEARAVNVNNVVADDVYRVHEQIHSNTHKPAKLKHRKAGEFREVPLPRSVREAMERYAEQHGTTKDGYLLRGPSGYYTEPMERRRVQRLFEELPAADGVGMYSFRHYFASNALGNGIPITDVAEWMGHKSIEETYRTYRHLMPGSITKAARILDAGLWEAA</sequence>
<dbReference type="EMBL" id="BMTU01000002">
    <property type="protein sequence ID" value="GGQ67272.1"/>
    <property type="molecule type" value="Genomic_DNA"/>
</dbReference>
<dbReference type="InterPro" id="IPR010998">
    <property type="entry name" value="Integrase_recombinase_N"/>
</dbReference>
<evidence type="ECO:0000256" key="3">
    <source>
        <dbReference type="ARBA" id="ARBA00023125"/>
    </source>
</evidence>
<keyword evidence="3" id="KW-0238">DNA-binding</keyword>
<evidence type="ECO:0000313" key="6">
    <source>
        <dbReference type="EMBL" id="GGQ67272.1"/>
    </source>
</evidence>
<organism evidence="6 7">
    <name type="scientific">Streptomyces pilosus</name>
    <dbReference type="NCBI Taxonomy" id="28893"/>
    <lineage>
        <taxon>Bacteria</taxon>
        <taxon>Bacillati</taxon>
        <taxon>Actinomycetota</taxon>
        <taxon>Actinomycetes</taxon>
        <taxon>Kitasatosporales</taxon>
        <taxon>Streptomycetaceae</taxon>
        <taxon>Streptomyces</taxon>
    </lineage>
</organism>
<feature type="domain" description="Tyr recombinase" evidence="5">
    <location>
        <begin position="223"/>
        <end position="409"/>
    </location>
</feature>
<reference evidence="6" key="2">
    <citation type="submission" date="2020-09" db="EMBL/GenBank/DDBJ databases">
        <authorList>
            <person name="Sun Q."/>
            <person name="Ohkuma M."/>
        </authorList>
    </citation>
    <scope>NUCLEOTIDE SEQUENCE</scope>
    <source>
        <strain evidence="6">JCM 4403</strain>
    </source>
</reference>
<dbReference type="Pfam" id="PF14659">
    <property type="entry name" value="Phage_int_SAM_3"/>
    <property type="match status" value="1"/>
</dbReference>
<evidence type="ECO:0000256" key="1">
    <source>
        <dbReference type="ARBA" id="ARBA00008857"/>
    </source>
</evidence>
<keyword evidence="7" id="KW-1185">Reference proteome</keyword>
<dbReference type="InterPro" id="IPR004107">
    <property type="entry name" value="Integrase_SAM-like_N"/>
</dbReference>
<gene>
    <name evidence="6" type="ORF">GCM10010280_11690</name>
</gene>
<dbReference type="PANTHER" id="PTHR30349">
    <property type="entry name" value="PHAGE INTEGRASE-RELATED"/>
    <property type="match status" value="1"/>
</dbReference>
<dbReference type="PANTHER" id="PTHR30349:SF64">
    <property type="entry name" value="PROPHAGE INTEGRASE INTD-RELATED"/>
    <property type="match status" value="1"/>
</dbReference>